<name>A0A0A8ZLP0_ARUDO</name>
<sequence length="36" mass="3716">MDRFVVRVSSCGCLIGGWMGYSSWELGGGPGLGAIP</sequence>
<reference evidence="1" key="1">
    <citation type="submission" date="2014-09" db="EMBL/GenBank/DDBJ databases">
        <authorList>
            <person name="Magalhaes I.L.F."/>
            <person name="Oliveira U."/>
            <person name="Santos F.R."/>
            <person name="Vidigal T.H.D.A."/>
            <person name="Brescovit A.D."/>
            <person name="Santos A.J."/>
        </authorList>
    </citation>
    <scope>NUCLEOTIDE SEQUENCE</scope>
    <source>
        <tissue evidence="1">Shoot tissue taken approximately 20 cm above the soil surface</tissue>
    </source>
</reference>
<evidence type="ECO:0000313" key="1">
    <source>
        <dbReference type="EMBL" id="JAD37640.1"/>
    </source>
</evidence>
<dbReference type="AlphaFoldDB" id="A0A0A8ZLP0"/>
<protein>
    <submittedName>
        <fullName evidence="1">Uncharacterized protein</fullName>
    </submittedName>
</protein>
<reference evidence="1" key="2">
    <citation type="journal article" date="2015" name="Data Brief">
        <title>Shoot transcriptome of the giant reed, Arundo donax.</title>
        <authorList>
            <person name="Barrero R.A."/>
            <person name="Guerrero F.D."/>
            <person name="Moolhuijzen P."/>
            <person name="Goolsby J.A."/>
            <person name="Tidwell J."/>
            <person name="Bellgard S.E."/>
            <person name="Bellgard M.I."/>
        </authorList>
    </citation>
    <scope>NUCLEOTIDE SEQUENCE</scope>
    <source>
        <tissue evidence="1">Shoot tissue taken approximately 20 cm above the soil surface</tissue>
    </source>
</reference>
<proteinExistence type="predicted"/>
<dbReference type="EMBL" id="GBRH01260255">
    <property type="protein sequence ID" value="JAD37640.1"/>
    <property type="molecule type" value="Transcribed_RNA"/>
</dbReference>
<accession>A0A0A8ZLP0</accession>
<organism evidence="1">
    <name type="scientific">Arundo donax</name>
    <name type="common">Giant reed</name>
    <name type="synonym">Donax arundinaceus</name>
    <dbReference type="NCBI Taxonomy" id="35708"/>
    <lineage>
        <taxon>Eukaryota</taxon>
        <taxon>Viridiplantae</taxon>
        <taxon>Streptophyta</taxon>
        <taxon>Embryophyta</taxon>
        <taxon>Tracheophyta</taxon>
        <taxon>Spermatophyta</taxon>
        <taxon>Magnoliopsida</taxon>
        <taxon>Liliopsida</taxon>
        <taxon>Poales</taxon>
        <taxon>Poaceae</taxon>
        <taxon>PACMAD clade</taxon>
        <taxon>Arundinoideae</taxon>
        <taxon>Arundineae</taxon>
        <taxon>Arundo</taxon>
    </lineage>
</organism>